<evidence type="ECO:0000256" key="2">
    <source>
        <dbReference type="ARBA" id="ARBA00022670"/>
    </source>
</evidence>
<sequence length="751" mass="82304">MSNPPRQNLFQNVAESLTQAVQTIQSQVDLSKLGLRPNARVPEVWVQTPHQSQSQIYPLLGDRYLIGRSPRSSDIPIDSPIVSGTHASLERLTLTGVFVIRDQNSTNGVFQGRRRVFYQDLHHGDVVSLGPPDLEDAVYLKFVNPPPLWVTILRYGLYGGLGILALVVAAIALEWQKFSVVPLPSIDQGPIVILSRDDEPLSSTETRPHKELANLREFSPHLVNGVIASEDSRYYWHLGVDPLGIVRAVLTNVTGGSLREGASTITQQLARSLYRPYVGTEDSLGRKWREAVVALKLETYYSKDILLTAYLNRVYLGVGNSGFEDAAQFYFEKSARDIDLNEAATLVGILPAPNRFNPVRDYDAAIDYRNRVITRMAQRGMITKEEADRARRSRIEVSPRAREILQSQRAPYYADRVYGELDRLLGEDLAREGNFIVSTGLDLDWQAAAEDSLRSAVAEQGSIYGFSQGAIVTLEPSTGIIRALVGGVDYNQSQFNRATQALRQPGSTFKLFVFTAALQRGLSLHQSFPCTPFQWQGQQFAACKTSTGAMDLEQGFALSENPIALRLAEQVGLSNIVQLAQQMGITTPMQAAPGLALGQSETTLLAMSGAFSVVAAQGQKYSPQAIIQIRDAGDCTNSQDWQTCRLIYDRPSDEPAAPQVISTGVAQSMTRILEAVVQRGTGRAAALGRPVAGKTGTTDDARDLWFIGYLPGGDRLTGVWLGNDDNTPTSGSSGLAADLWGRYMAKIQNLN</sequence>
<keyword evidence="6" id="KW-0511">Multifunctional enzyme</keyword>
<dbReference type="SUPFAM" id="SSF56601">
    <property type="entry name" value="beta-lactamase/transpeptidase-like"/>
    <property type="match status" value="1"/>
</dbReference>
<keyword evidence="3" id="KW-0328">Glycosyltransferase</keyword>
<evidence type="ECO:0000256" key="1">
    <source>
        <dbReference type="ARBA" id="ARBA00022645"/>
    </source>
</evidence>
<evidence type="ECO:0000313" key="10">
    <source>
        <dbReference type="EMBL" id="MDG2989658.1"/>
    </source>
</evidence>
<dbReference type="Gene3D" id="1.10.3810.10">
    <property type="entry name" value="Biosynthetic peptidoglycan transglycosylase-like"/>
    <property type="match status" value="1"/>
</dbReference>
<dbReference type="Gene3D" id="2.60.200.20">
    <property type="match status" value="1"/>
</dbReference>
<dbReference type="InterPro" id="IPR036950">
    <property type="entry name" value="PBP_transglycosylase"/>
</dbReference>
<dbReference type="Pfam" id="PF00905">
    <property type="entry name" value="Transpeptidase"/>
    <property type="match status" value="1"/>
</dbReference>
<dbReference type="RefSeq" id="WP_277865574.1">
    <property type="nucleotide sequence ID" value="NZ_JAKKUT010000001.1"/>
</dbReference>
<keyword evidence="5" id="KW-0378">Hydrolase</keyword>
<evidence type="ECO:0000256" key="7">
    <source>
        <dbReference type="ARBA" id="ARBA00034000"/>
    </source>
</evidence>
<evidence type="ECO:0000256" key="5">
    <source>
        <dbReference type="ARBA" id="ARBA00022801"/>
    </source>
</evidence>
<dbReference type="PROSITE" id="PS50006">
    <property type="entry name" value="FHA_DOMAIN"/>
    <property type="match status" value="1"/>
</dbReference>
<gene>
    <name evidence="10" type="ORF">L3556_01725</name>
</gene>
<evidence type="ECO:0000259" key="9">
    <source>
        <dbReference type="PROSITE" id="PS50006"/>
    </source>
</evidence>
<protein>
    <submittedName>
        <fullName evidence="10">Transglycosylase domain-containing protein</fullName>
    </submittedName>
</protein>
<dbReference type="InterPro" id="IPR000253">
    <property type="entry name" value="FHA_dom"/>
</dbReference>
<dbReference type="SUPFAM" id="SSF49879">
    <property type="entry name" value="SMAD/FHA domain"/>
    <property type="match status" value="1"/>
</dbReference>
<keyword evidence="1" id="KW-0121">Carboxypeptidase</keyword>
<dbReference type="Proteomes" id="UP001154265">
    <property type="component" value="Unassembled WGS sequence"/>
</dbReference>
<name>A0ABT6EX23_9SYNE</name>
<evidence type="ECO:0000256" key="8">
    <source>
        <dbReference type="ARBA" id="ARBA00049902"/>
    </source>
</evidence>
<feature type="domain" description="FHA" evidence="9">
    <location>
        <begin position="64"/>
        <end position="116"/>
    </location>
</feature>
<proteinExistence type="predicted"/>
<keyword evidence="2" id="KW-0645">Protease</keyword>
<dbReference type="PANTHER" id="PTHR32282:SF31">
    <property type="entry name" value="PEPTIDOGLYCAN GLYCOSYLTRANSFERASE"/>
    <property type="match status" value="1"/>
</dbReference>
<evidence type="ECO:0000256" key="4">
    <source>
        <dbReference type="ARBA" id="ARBA00022679"/>
    </source>
</evidence>
<keyword evidence="4" id="KW-0808">Transferase</keyword>
<dbReference type="SUPFAM" id="SSF53955">
    <property type="entry name" value="Lysozyme-like"/>
    <property type="match status" value="1"/>
</dbReference>
<comment type="catalytic activity">
    <reaction evidence="7">
        <text>Preferential cleavage: (Ac)2-L-Lys-D-Ala-|-D-Ala. Also transpeptidation of peptidyl-alanyl moieties that are N-acyl substituents of D-alanine.</text>
        <dbReference type="EC" id="3.4.16.4"/>
    </reaction>
</comment>
<evidence type="ECO:0000313" key="11">
    <source>
        <dbReference type="Proteomes" id="UP001154265"/>
    </source>
</evidence>
<organism evidence="10 11">
    <name type="scientific">Candidatus Synechococcus calcipolaris G9</name>
    <dbReference type="NCBI Taxonomy" id="1497997"/>
    <lineage>
        <taxon>Bacteria</taxon>
        <taxon>Bacillati</taxon>
        <taxon>Cyanobacteriota</taxon>
        <taxon>Cyanophyceae</taxon>
        <taxon>Synechococcales</taxon>
        <taxon>Synechococcaceae</taxon>
        <taxon>Synechococcus</taxon>
    </lineage>
</organism>
<dbReference type="InterPro" id="IPR012338">
    <property type="entry name" value="Beta-lactam/transpept-like"/>
</dbReference>
<dbReference type="CDD" id="cd00060">
    <property type="entry name" value="FHA"/>
    <property type="match status" value="1"/>
</dbReference>
<dbReference type="InterPro" id="IPR001460">
    <property type="entry name" value="PCN-bd_Tpept"/>
</dbReference>
<comment type="caution">
    <text evidence="10">The sequence shown here is derived from an EMBL/GenBank/DDBJ whole genome shotgun (WGS) entry which is preliminary data.</text>
</comment>
<dbReference type="PANTHER" id="PTHR32282">
    <property type="entry name" value="BINDING PROTEIN TRANSPEPTIDASE, PUTATIVE-RELATED"/>
    <property type="match status" value="1"/>
</dbReference>
<dbReference type="Pfam" id="PF00912">
    <property type="entry name" value="Transgly"/>
    <property type="match status" value="1"/>
</dbReference>
<dbReference type="Pfam" id="PF00498">
    <property type="entry name" value="FHA"/>
    <property type="match status" value="1"/>
</dbReference>
<reference evidence="10" key="2">
    <citation type="submission" date="2022-01" db="EMBL/GenBank/DDBJ databases">
        <authorList>
            <person name="Zivanovic Y."/>
            <person name="Moreira D."/>
            <person name="Lopez-Garcia P."/>
        </authorList>
    </citation>
    <scope>NUCLEOTIDE SEQUENCE</scope>
    <source>
        <strain evidence="10">G9</strain>
    </source>
</reference>
<dbReference type="InterPro" id="IPR050396">
    <property type="entry name" value="Glycosyltr_51/Transpeptidase"/>
</dbReference>
<evidence type="ECO:0000256" key="6">
    <source>
        <dbReference type="ARBA" id="ARBA00023268"/>
    </source>
</evidence>
<keyword evidence="11" id="KW-1185">Reference proteome</keyword>
<comment type="catalytic activity">
    <reaction evidence="8">
        <text>[GlcNAc-(1-&gt;4)-Mur2Ac(oyl-L-Ala-gamma-D-Glu-L-Lys-D-Ala-D-Ala)](n)-di-trans,octa-cis-undecaprenyl diphosphate + beta-D-GlcNAc-(1-&gt;4)-Mur2Ac(oyl-L-Ala-gamma-D-Glu-L-Lys-D-Ala-D-Ala)-di-trans,octa-cis-undecaprenyl diphosphate = [GlcNAc-(1-&gt;4)-Mur2Ac(oyl-L-Ala-gamma-D-Glu-L-Lys-D-Ala-D-Ala)](n+1)-di-trans,octa-cis-undecaprenyl diphosphate + di-trans,octa-cis-undecaprenyl diphosphate + H(+)</text>
        <dbReference type="Rhea" id="RHEA:23708"/>
        <dbReference type="Rhea" id="RHEA-COMP:9602"/>
        <dbReference type="Rhea" id="RHEA-COMP:9603"/>
        <dbReference type="ChEBI" id="CHEBI:15378"/>
        <dbReference type="ChEBI" id="CHEBI:58405"/>
        <dbReference type="ChEBI" id="CHEBI:60033"/>
        <dbReference type="ChEBI" id="CHEBI:78435"/>
        <dbReference type="EC" id="2.4.99.28"/>
    </reaction>
</comment>
<dbReference type="InterPro" id="IPR023346">
    <property type="entry name" value="Lysozyme-like_dom_sf"/>
</dbReference>
<dbReference type="InterPro" id="IPR008984">
    <property type="entry name" value="SMAD_FHA_dom_sf"/>
</dbReference>
<dbReference type="SMART" id="SM00240">
    <property type="entry name" value="FHA"/>
    <property type="match status" value="1"/>
</dbReference>
<dbReference type="Gene3D" id="3.40.710.10">
    <property type="entry name" value="DD-peptidase/beta-lactamase superfamily"/>
    <property type="match status" value="1"/>
</dbReference>
<dbReference type="EMBL" id="JAKKUT010000001">
    <property type="protein sequence ID" value="MDG2989658.1"/>
    <property type="molecule type" value="Genomic_DNA"/>
</dbReference>
<evidence type="ECO:0000256" key="3">
    <source>
        <dbReference type="ARBA" id="ARBA00022676"/>
    </source>
</evidence>
<reference evidence="10" key="1">
    <citation type="journal article" date="2022" name="Genome Biol. Evol.">
        <title>A New Gene Family Diagnostic for Intracellular Biomineralization of Amorphous Ca Carbonates by Cyanobacteria.</title>
        <authorList>
            <person name="Benzerara K."/>
            <person name="Duprat E."/>
            <person name="Bitard-Feildel T."/>
            <person name="Caumes G."/>
            <person name="Cassier-Chauvat C."/>
            <person name="Chauvat F."/>
            <person name="Dezi M."/>
            <person name="Diop S.I."/>
            <person name="Gaschignard G."/>
            <person name="Gorgen S."/>
            <person name="Gugger M."/>
            <person name="Lopez-Garcia P."/>
            <person name="Millet M."/>
            <person name="Skouri-Panet F."/>
            <person name="Moreira D."/>
            <person name="Callebaut I."/>
        </authorList>
    </citation>
    <scope>NUCLEOTIDE SEQUENCE</scope>
    <source>
        <strain evidence="10">G9</strain>
    </source>
</reference>
<accession>A0ABT6EX23</accession>
<dbReference type="InterPro" id="IPR001264">
    <property type="entry name" value="Glyco_trans_51"/>
</dbReference>